<comment type="caution">
    <text evidence="1">The sequence shown here is derived from an EMBL/GenBank/DDBJ whole genome shotgun (WGS) entry which is preliminary data.</text>
</comment>
<proteinExistence type="predicted"/>
<reference evidence="1 2" key="1">
    <citation type="submission" date="2019-12" db="EMBL/GenBank/DDBJ databases">
        <title>A genome sequence resource for the geographically widespread anthracnose pathogen Colletotrichum asianum.</title>
        <authorList>
            <person name="Meng Y."/>
        </authorList>
    </citation>
    <scope>NUCLEOTIDE SEQUENCE [LARGE SCALE GENOMIC DNA]</scope>
    <source>
        <strain evidence="1 2">ICMP 18580</strain>
    </source>
</reference>
<evidence type="ECO:0008006" key="3">
    <source>
        <dbReference type="Google" id="ProtNLM"/>
    </source>
</evidence>
<keyword evidence="2" id="KW-1185">Reference proteome</keyword>
<name>A0A8H3WDE4_9PEZI</name>
<evidence type="ECO:0000313" key="1">
    <source>
        <dbReference type="EMBL" id="KAF0324824.1"/>
    </source>
</evidence>
<accession>A0A8H3WDE4</accession>
<evidence type="ECO:0000313" key="2">
    <source>
        <dbReference type="Proteomes" id="UP000434172"/>
    </source>
</evidence>
<gene>
    <name evidence="1" type="ORF">GQ607_007995</name>
</gene>
<dbReference type="AlphaFoldDB" id="A0A8H3WDE4"/>
<organism evidence="1 2">
    <name type="scientific">Colletotrichum asianum</name>
    <dbReference type="NCBI Taxonomy" id="702518"/>
    <lineage>
        <taxon>Eukaryota</taxon>
        <taxon>Fungi</taxon>
        <taxon>Dikarya</taxon>
        <taxon>Ascomycota</taxon>
        <taxon>Pezizomycotina</taxon>
        <taxon>Sordariomycetes</taxon>
        <taxon>Hypocreomycetidae</taxon>
        <taxon>Glomerellales</taxon>
        <taxon>Glomerellaceae</taxon>
        <taxon>Colletotrichum</taxon>
        <taxon>Colletotrichum gloeosporioides species complex</taxon>
    </lineage>
</organism>
<protein>
    <recommendedName>
        <fullName evidence="3">Fungal N-terminal domain-containing protein</fullName>
    </recommendedName>
</protein>
<dbReference type="Proteomes" id="UP000434172">
    <property type="component" value="Unassembled WGS sequence"/>
</dbReference>
<sequence>MDGLSVAASIVRVISLAMQLSQATRKLIAFLDTVKEEPHEINRLKEVLKLVYSMAIGVANALEYQRKRLGDLAPGYNHLHDVLAVCLRRISSIQDITGKSHTSQTQGDEILELERQLGLALQVLNVALTTSLFYNDLPLAHSKEMTDVSYFDGDTAAEVGNRQTTQQLISAQSGRPPNTPIASERVKLPISMDTSS</sequence>
<dbReference type="EMBL" id="WOWK01000041">
    <property type="protein sequence ID" value="KAF0324824.1"/>
    <property type="molecule type" value="Genomic_DNA"/>
</dbReference>
<dbReference type="OrthoDB" id="539213at2759"/>
<feature type="non-terminal residue" evidence="1">
    <location>
        <position position="196"/>
    </location>
</feature>